<dbReference type="GO" id="GO:0042597">
    <property type="term" value="C:periplasmic space"/>
    <property type="evidence" value="ECO:0007669"/>
    <property type="project" value="InterPro"/>
</dbReference>
<name>A0A934IE47_9RHOB</name>
<dbReference type="InterPro" id="IPR010980">
    <property type="entry name" value="Cyt_c/b562"/>
</dbReference>
<keyword evidence="1" id="KW-0813">Transport</keyword>
<evidence type="ECO:0000256" key="1">
    <source>
        <dbReference type="ARBA" id="ARBA00022448"/>
    </source>
</evidence>
<dbReference type="InterPro" id="IPR002321">
    <property type="entry name" value="Cyt_c_II"/>
</dbReference>
<keyword evidence="6" id="KW-0732">Signal</keyword>
<feature type="signal peptide" evidence="6">
    <location>
        <begin position="1"/>
        <end position="21"/>
    </location>
</feature>
<reference evidence="7" key="1">
    <citation type="submission" date="2020-12" db="EMBL/GenBank/DDBJ databases">
        <title>Bacterial taxonomy.</title>
        <authorList>
            <person name="Pan X."/>
        </authorList>
    </citation>
    <scope>NUCLEOTIDE SEQUENCE</scope>
    <source>
        <strain evidence="7">KCTC 52957</strain>
    </source>
</reference>
<sequence>MKIHTILAAATAAAIATTAIAHEGATGIVLERMKAMSAMREAVKEMTPMMRGQVQYDADAVRAAAQTIESHAGQAMIELFPEDASREKSYAKDALWQDFDRFADLAMQLETQTRGLALAAANGLGGDQGGSGGMMGTSSMMGQDTSAMMGGASGDTLSAEALADMPADAVFEKVSQTCSACHTPYRTKPE</sequence>
<feature type="chain" id="PRO_5037649029" evidence="6">
    <location>
        <begin position="22"/>
        <end position="190"/>
    </location>
</feature>
<dbReference type="PROSITE" id="PS51009">
    <property type="entry name" value="CYTCII"/>
    <property type="match status" value="1"/>
</dbReference>
<keyword evidence="2" id="KW-0349">Heme</keyword>
<dbReference type="GO" id="GO:0005506">
    <property type="term" value="F:iron ion binding"/>
    <property type="evidence" value="ECO:0007669"/>
    <property type="project" value="InterPro"/>
</dbReference>
<dbReference type="Gene3D" id="1.20.120.10">
    <property type="entry name" value="Cytochrome c/b562"/>
    <property type="match status" value="1"/>
</dbReference>
<dbReference type="GO" id="GO:0022900">
    <property type="term" value="P:electron transport chain"/>
    <property type="evidence" value="ECO:0007669"/>
    <property type="project" value="InterPro"/>
</dbReference>
<dbReference type="PIRSF" id="PIRSF000027">
    <property type="entry name" value="Cytc_c_prime"/>
    <property type="match status" value="1"/>
</dbReference>
<dbReference type="InterPro" id="IPR012127">
    <property type="entry name" value="Cyt_c_prime"/>
</dbReference>
<dbReference type="Pfam" id="PF01322">
    <property type="entry name" value="Cytochrom_C_2"/>
    <property type="match status" value="1"/>
</dbReference>
<accession>A0A934IE47</accession>
<keyword evidence="4" id="KW-0249">Electron transport</keyword>
<dbReference type="GO" id="GO:0009055">
    <property type="term" value="F:electron transfer activity"/>
    <property type="evidence" value="ECO:0007669"/>
    <property type="project" value="InterPro"/>
</dbReference>
<keyword evidence="8" id="KW-1185">Reference proteome</keyword>
<proteinExistence type="predicted"/>
<evidence type="ECO:0000256" key="3">
    <source>
        <dbReference type="ARBA" id="ARBA00022723"/>
    </source>
</evidence>
<evidence type="ECO:0000313" key="8">
    <source>
        <dbReference type="Proteomes" id="UP000642488"/>
    </source>
</evidence>
<evidence type="ECO:0000313" key="7">
    <source>
        <dbReference type="EMBL" id="MBJ3761502.1"/>
    </source>
</evidence>
<dbReference type="GO" id="GO:0020037">
    <property type="term" value="F:heme binding"/>
    <property type="evidence" value="ECO:0007669"/>
    <property type="project" value="InterPro"/>
</dbReference>
<dbReference type="AlphaFoldDB" id="A0A934IE47"/>
<evidence type="ECO:0000256" key="4">
    <source>
        <dbReference type="ARBA" id="ARBA00022982"/>
    </source>
</evidence>
<dbReference type="Proteomes" id="UP000642488">
    <property type="component" value="Unassembled WGS sequence"/>
</dbReference>
<dbReference type="RefSeq" id="WP_198914661.1">
    <property type="nucleotide sequence ID" value="NZ_JAEKPD010000001.1"/>
</dbReference>
<dbReference type="EMBL" id="JAEKPD010000001">
    <property type="protein sequence ID" value="MBJ3761502.1"/>
    <property type="molecule type" value="Genomic_DNA"/>
</dbReference>
<comment type="caution">
    <text evidence="7">The sequence shown here is derived from an EMBL/GenBank/DDBJ whole genome shotgun (WGS) entry which is preliminary data.</text>
</comment>
<keyword evidence="5" id="KW-0408">Iron</keyword>
<dbReference type="SUPFAM" id="SSF47175">
    <property type="entry name" value="Cytochromes"/>
    <property type="match status" value="1"/>
</dbReference>
<gene>
    <name evidence="7" type="ORF">ILP92_01900</name>
</gene>
<evidence type="ECO:0000256" key="6">
    <source>
        <dbReference type="SAM" id="SignalP"/>
    </source>
</evidence>
<organism evidence="7 8">
    <name type="scientific">Palleronia pontilimi</name>
    <dbReference type="NCBI Taxonomy" id="1964209"/>
    <lineage>
        <taxon>Bacteria</taxon>
        <taxon>Pseudomonadati</taxon>
        <taxon>Pseudomonadota</taxon>
        <taxon>Alphaproteobacteria</taxon>
        <taxon>Rhodobacterales</taxon>
        <taxon>Roseobacteraceae</taxon>
        <taxon>Palleronia</taxon>
    </lineage>
</organism>
<evidence type="ECO:0000256" key="5">
    <source>
        <dbReference type="ARBA" id="ARBA00023004"/>
    </source>
</evidence>
<protein>
    <submittedName>
        <fullName evidence="7">Cytochrome c</fullName>
    </submittedName>
</protein>
<keyword evidence="3" id="KW-0479">Metal-binding</keyword>
<evidence type="ECO:0000256" key="2">
    <source>
        <dbReference type="ARBA" id="ARBA00022617"/>
    </source>
</evidence>